<dbReference type="SUPFAM" id="SSF55248">
    <property type="entry name" value="PCD-like"/>
    <property type="match status" value="1"/>
</dbReference>
<name>A0ABU3DET0_9RHOB</name>
<dbReference type="Proteomes" id="UP001265259">
    <property type="component" value="Unassembled WGS sequence"/>
</dbReference>
<evidence type="ECO:0000313" key="5">
    <source>
        <dbReference type="EMBL" id="MDT0682063.1"/>
    </source>
</evidence>
<dbReference type="RefSeq" id="WP_311689809.1">
    <property type="nucleotide sequence ID" value="NZ_JAVRHL010000001.1"/>
</dbReference>
<evidence type="ECO:0000256" key="1">
    <source>
        <dbReference type="ARBA" id="ARBA00001554"/>
    </source>
</evidence>
<dbReference type="GO" id="GO:0008124">
    <property type="term" value="F:4-alpha-hydroxytetrahydrobiopterin dehydratase activity"/>
    <property type="evidence" value="ECO:0007669"/>
    <property type="project" value="UniProtKB-EC"/>
</dbReference>
<protein>
    <recommendedName>
        <fullName evidence="4">Putative pterin-4-alpha-carbinolamine dehydratase</fullName>
        <shortName evidence="4">PHS</shortName>
        <ecNumber evidence="4">4.2.1.96</ecNumber>
    </recommendedName>
    <alternativeName>
        <fullName evidence="4">4-alpha-hydroxy-tetrahydropterin dehydratase</fullName>
    </alternativeName>
    <alternativeName>
        <fullName evidence="4">Pterin carbinolamine dehydratase</fullName>
        <shortName evidence="4">PCD</shortName>
    </alternativeName>
</protein>
<dbReference type="NCBIfam" id="NF002018">
    <property type="entry name" value="PRK00823.1-3"/>
    <property type="match status" value="1"/>
</dbReference>
<gene>
    <name evidence="5" type="ORF">RM543_05155</name>
</gene>
<accession>A0ABU3DET0</accession>
<keyword evidence="3 4" id="KW-0456">Lyase</keyword>
<comment type="caution">
    <text evidence="5">The sequence shown here is derived from an EMBL/GenBank/DDBJ whole genome shotgun (WGS) entry which is preliminary data.</text>
</comment>
<evidence type="ECO:0000256" key="2">
    <source>
        <dbReference type="ARBA" id="ARBA00006472"/>
    </source>
</evidence>
<keyword evidence="6" id="KW-1185">Reference proteome</keyword>
<sequence length="96" mass="11102">MRPERLTDRTALEPLLKAGWTLAQDREAIEKTFRFADFRAAFGWMTSVALMAEKLDHHPEWRNVYRTVEVTLVTHSANGLTELDIRLATEMDKLAE</sequence>
<dbReference type="PANTHER" id="PTHR12599:SF0">
    <property type="entry name" value="PTERIN-4-ALPHA-CARBINOLAMINE DEHYDRATASE"/>
    <property type="match status" value="1"/>
</dbReference>
<comment type="catalytic activity">
    <reaction evidence="1 4">
        <text>(4aS,6R)-4a-hydroxy-L-erythro-5,6,7,8-tetrahydrobiopterin = (6R)-L-erythro-6,7-dihydrobiopterin + H2O</text>
        <dbReference type="Rhea" id="RHEA:11920"/>
        <dbReference type="ChEBI" id="CHEBI:15377"/>
        <dbReference type="ChEBI" id="CHEBI:15642"/>
        <dbReference type="ChEBI" id="CHEBI:43120"/>
        <dbReference type="EC" id="4.2.1.96"/>
    </reaction>
</comment>
<dbReference type="EMBL" id="JAVRHL010000001">
    <property type="protein sequence ID" value="MDT0682063.1"/>
    <property type="molecule type" value="Genomic_DNA"/>
</dbReference>
<dbReference type="Gene3D" id="3.30.1360.20">
    <property type="entry name" value="Transcriptional coactivator/pterin dehydratase"/>
    <property type="match status" value="1"/>
</dbReference>
<reference evidence="5 6" key="1">
    <citation type="submission" date="2023-09" db="EMBL/GenBank/DDBJ databases">
        <authorList>
            <person name="Rey-Velasco X."/>
        </authorList>
    </citation>
    <scope>NUCLEOTIDE SEQUENCE [LARGE SCALE GENOMIC DNA]</scope>
    <source>
        <strain evidence="5 6">F158</strain>
    </source>
</reference>
<proteinExistence type="inferred from homology"/>
<dbReference type="Pfam" id="PF01329">
    <property type="entry name" value="Pterin_4a"/>
    <property type="match status" value="1"/>
</dbReference>
<comment type="similarity">
    <text evidence="2 4">Belongs to the pterin-4-alpha-carbinolamine dehydratase family.</text>
</comment>
<dbReference type="HAMAP" id="MF_00434">
    <property type="entry name" value="Pterin_4_alpha"/>
    <property type="match status" value="1"/>
</dbReference>
<dbReference type="CDD" id="cd00914">
    <property type="entry name" value="PCD_DCoH_subfamily_b"/>
    <property type="match status" value="1"/>
</dbReference>
<dbReference type="InterPro" id="IPR036428">
    <property type="entry name" value="PCD_sf"/>
</dbReference>
<dbReference type="PANTHER" id="PTHR12599">
    <property type="entry name" value="PTERIN-4-ALPHA-CARBINOLAMINE DEHYDRATASE"/>
    <property type="match status" value="1"/>
</dbReference>
<evidence type="ECO:0000256" key="4">
    <source>
        <dbReference type="HAMAP-Rule" id="MF_00434"/>
    </source>
</evidence>
<organism evidence="5 6">
    <name type="scientific">Tropicimonas omnivorans</name>
    <dbReference type="NCBI Taxonomy" id="3075590"/>
    <lineage>
        <taxon>Bacteria</taxon>
        <taxon>Pseudomonadati</taxon>
        <taxon>Pseudomonadota</taxon>
        <taxon>Alphaproteobacteria</taxon>
        <taxon>Rhodobacterales</taxon>
        <taxon>Roseobacteraceae</taxon>
        <taxon>Tropicimonas</taxon>
    </lineage>
</organism>
<dbReference type="EC" id="4.2.1.96" evidence="4"/>
<evidence type="ECO:0000313" key="6">
    <source>
        <dbReference type="Proteomes" id="UP001265259"/>
    </source>
</evidence>
<evidence type="ECO:0000256" key="3">
    <source>
        <dbReference type="ARBA" id="ARBA00023239"/>
    </source>
</evidence>
<dbReference type="InterPro" id="IPR001533">
    <property type="entry name" value="Pterin_deHydtase"/>
</dbReference>